<evidence type="ECO:0000313" key="5">
    <source>
        <dbReference type="Proteomes" id="UP000738325"/>
    </source>
</evidence>
<dbReference type="Pfam" id="PF00012">
    <property type="entry name" value="HSP70"/>
    <property type="match status" value="1"/>
</dbReference>
<dbReference type="EMBL" id="JAAAIP010000814">
    <property type="protein sequence ID" value="KAG0312417.1"/>
    <property type="molecule type" value="Genomic_DNA"/>
</dbReference>
<keyword evidence="2" id="KW-0067">ATP-binding</keyword>
<comment type="caution">
    <text evidence="4">The sequence shown here is derived from an EMBL/GenBank/DDBJ whole genome shotgun (WGS) entry which is preliminary data.</text>
</comment>
<dbReference type="InterPro" id="IPR013126">
    <property type="entry name" value="Hsp_70_fam"/>
</dbReference>
<dbReference type="PANTHER" id="PTHR19375">
    <property type="entry name" value="HEAT SHOCK PROTEIN 70KDA"/>
    <property type="match status" value="1"/>
</dbReference>
<dbReference type="Gene3D" id="3.90.640.10">
    <property type="entry name" value="Actin, Chain A, domain 4"/>
    <property type="match status" value="1"/>
</dbReference>
<dbReference type="GO" id="GO:0140662">
    <property type="term" value="F:ATP-dependent protein folding chaperone"/>
    <property type="evidence" value="ECO:0007669"/>
    <property type="project" value="InterPro"/>
</dbReference>
<evidence type="ECO:0000256" key="3">
    <source>
        <dbReference type="SAM" id="SignalP"/>
    </source>
</evidence>
<reference evidence="4" key="1">
    <citation type="journal article" date="2020" name="Fungal Divers.">
        <title>Resolving the Mortierellaceae phylogeny through synthesis of multi-gene phylogenetics and phylogenomics.</title>
        <authorList>
            <person name="Vandepol N."/>
            <person name="Liber J."/>
            <person name="Desiro A."/>
            <person name="Na H."/>
            <person name="Kennedy M."/>
            <person name="Barry K."/>
            <person name="Grigoriev I.V."/>
            <person name="Miller A.N."/>
            <person name="O'Donnell K."/>
            <person name="Stajich J.E."/>
            <person name="Bonito G."/>
        </authorList>
    </citation>
    <scope>NUCLEOTIDE SEQUENCE</scope>
    <source>
        <strain evidence="4">REB-010B</strain>
    </source>
</reference>
<dbReference type="InterPro" id="IPR043129">
    <property type="entry name" value="ATPase_NBD"/>
</dbReference>
<feature type="chain" id="PRO_5040208827" evidence="3">
    <location>
        <begin position="27"/>
        <end position="481"/>
    </location>
</feature>
<keyword evidence="3" id="KW-0732">Signal</keyword>
<accession>A0A9P6UN80</accession>
<dbReference type="SUPFAM" id="SSF53067">
    <property type="entry name" value="Actin-like ATPase domain"/>
    <property type="match status" value="1"/>
</dbReference>
<dbReference type="GO" id="GO:0005524">
    <property type="term" value="F:ATP binding"/>
    <property type="evidence" value="ECO:0007669"/>
    <property type="project" value="UniProtKB-KW"/>
</dbReference>
<keyword evidence="1" id="KW-0547">Nucleotide-binding</keyword>
<gene>
    <name evidence="4" type="primary">KAR2_3</name>
    <name evidence="4" type="ORF">BGZ99_009525</name>
</gene>
<dbReference type="SUPFAM" id="SSF100920">
    <property type="entry name" value="Heat shock protein 70kD (HSP70), peptide-binding domain"/>
    <property type="match status" value="1"/>
</dbReference>
<dbReference type="Gene3D" id="2.60.34.10">
    <property type="entry name" value="Substrate Binding Domain Of DNAk, Chain A, domain 1"/>
    <property type="match status" value="1"/>
</dbReference>
<protein>
    <submittedName>
        <fullName evidence="4">ATPase with role in protein import into the ER</fullName>
    </submittedName>
</protein>
<dbReference type="AlphaFoldDB" id="A0A9P6UN80"/>
<dbReference type="InterPro" id="IPR029047">
    <property type="entry name" value="HSP70_peptide-bd_sf"/>
</dbReference>
<evidence type="ECO:0000313" key="4">
    <source>
        <dbReference type="EMBL" id="KAG0312417.1"/>
    </source>
</evidence>
<dbReference type="OrthoDB" id="2430612at2759"/>
<evidence type="ECO:0000256" key="1">
    <source>
        <dbReference type="ARBA" id="ARBA00022741"/>
    </source>
</evidence>
<dbReference type="FunFam" id="3.90.640.10:FF:000003">
    <property type="entry name" value="Molecular chaperone DnaK"/>
    <property type="match status" value="1"/>
</dbReference>
<feature type="signal peptide" evidence="3">
    <location>
        <begin position="1"/>
        <end position="26"/>
    </location>
</feature>
<sequence>MKGSSKLFTVLVALIVLTFLTSVAVSNPPRGVVLTTLAIDVGSSAARLSVLVGVNGLAFGDTGEPRIILTGPGTHSSPEPLESNWTAEGFLLIKDGTDEAQYVHPSNTLFNLDHPIELRSRGVHNYHNRPHITGYQAFTLLDITGISTFEVSVHKVGGGTSVTASSVYDQHLGGNDFNRRVVHHLLLVHKNKTGQDLSGNDMFLLRLGSEVEKAKQVLSVQDWVQIEIECLQSGSQGLSEVLTRSQFEDLNMDLFTKTITAIDQAIKNSFVYTKDDIQDIVFSGGSANIPFLQSTIKEYFGLHKKYHGSSHPETTIVLGAAKLGHWYQDTRHFTGGVLCSPDAFERTVTLGIETAGGAMFKYTDRYSYLAVNKMYTFTTTKDYQDQVVIRVYSGKGKFTSQNRFLGKLRLTGIALAPKGTPQIRVWLRTYECTEFINLNVMDVASGRTNATIISMVYYGKKFDDEIGAFELEPAGKLALLH</sequence>
<evidence type="ECO:0000256" key="2">
    <source>
        <dbReference type="ARBA" id="ARBA00022840"/>
    </source>
</evidence>
<keyword evidence="5" id="KW-1185">Reference proteome</keyword>
<dbReference type="Gene3D" id="3.30.420.40">
    <property type="match status" value="2"/>
</dbReference>
<organism evidence="4 5">
    <name type="scientific">Dissophora globulifera</name>
    <dbReference type="NCBI Taxonomy" id="979702"/>
    <lineage>
        <taxon>Eukaryota</taxon>
        <taxon>Fungi</taxon>
        <taxon>Fungi incertae sedis</taxon>
        <taxon>Mucoromycota</taxon>
        <taxon>Mortierellomycotina</taxon>
        <taxon>Mortierellomycetes</taxon>
        <taxon>Mortierellales</taxon>
        <taxon>Mortierellaceae</taxon>
        <taxon>Dissophora</taxon>
    </lineage>
</organism>
<name>A0A9P6UN80_9FUNG</name>
<dbReference type="Proteomes" id="UP000738325">
    <property type="component" value="Unassembled WGS sequence"/>
</dbReference>
<proteinExistence type="predicted"/>